<dbReference type="CDD" id="cd04301">
    <property type="entry name" value="NAT_SF"/>
    <property type="match status" value="1"/>
</dbReference>
<protein>
    <submittedName>
        <fullName evidence="2">GNAT family N-acetyltransferase</fullName>
    </submittedName>
</protein>
<dbReference type="SUPFAM" id="SSF55729">
    <property type="entry name" value="Acyl-CoA N-acyltransferases (Nat)"/>
    <property type="match status" value="1"/>
</dbReference>
<accession>A0A2U1K7A1</accession>
<dbReference type="Pfam" id="PF13673">
    <property type="entry name" value="Acetyltransf_10"/>
    <property type="match status" value="1"/>
</dbReference>
<dbReference type="GO" id="GO:0004343">
    <property type="term" value="F:glucosamine 6-phosphate N-acetyltransferase activity"/>
    <property type="evidence" value="ECO:0007669"/>
    <property type="project" value="TreeGrafter"/>
</dbReference>
<dbReference type="Proteomes" id="UP000245998">
    <property type="component" value="Unassembled WGS sequence"/>
</dbReference>
<comment type="caution">
    <text evidence="2">The sequence shown here is derived from an EMBL/GenBank/DDBJ whole genome shotgun (WGS) entry which is preliminary data.</text>
</comment>
<sequence>MIVKAVETDKEMNDALYVRSVVFVEEQHVPVELEIDEHENHAIHFIVYNDEEKPIGAGRLRKVDNGGKIERISVLREFRNKGLGRLLMQKIEQTAKEKQWLPLLLNAQIQVETFYKSLGYSTCSETFMEAGIPHVSMKKVNFGS</sequence>
<dbReference type="InterPro" id="IPR039143">
    <property type="entry name" value="GNPNAT1-like"/>
</dbReference>
<dbReference type="Gene3D" id="3.40.630.30">
    <property type="match status" value="1"/>
</dbReference>
<feature type="domain" description="N-acetyltransferase" evidence="1">
    <location>
        <begin position="1"/>
        <end position="142"/>
    </location>
</feature>
<evidence type="ECO:0000313" key="3">
    <source>
        <dbReference type="Proteomes" id="UP000245998"/>
    </source>
</evidence>
<dbReference type="RefSeq" id="WP_116553749.1">
    <property type="nucleotide sequence ID" value="NZ_QCZG01000006.1"/>
</dbReference>
<evidence type="ECO:0000313" key="2">
    <source>
        <dbReference type="EMBL" id="PWA12758.1"/>
    </source>
</evidence>
<dbReference type="PROSITE" id="PS51186">
    <property type="entry name" value="GNAT"/>
    <property type="match status" value="1"/>
</dbReference>
<reference evidence="2 3" key="1">
    <citation type="submission" date="2018-04" db="EMBL/GenBank/DDBJ databases">
        <title>Camelliibacillus theae gen. nov., sp. nov., isolated from Pu'er tea.</title>
        <authorList>
            <person name="Niu L."/>
        </authorList>
    </citation>
    <scope>NUCLEOTIDE SEQUENCE [LARGE SCALE GENOMIC DNA]</scope>
    <source>
        <strain evidence="2 3">T8</strain>
    </source>
</reference>
<dbReference type="OrthoDB" id="9796171at2"/>
<dbReference type="PANTHER" id="PTHR13355:SF11">
    <property type="entry name" value="GLUCOSAMINE 6-PHOSPHATE N-ACETYLTRANSFERASE"/>
    <property type="match status" value="1"/>
</dbReference>
<organism evidence="2 3">
    <name type="scientific">Pueribacillus theae</name>
    <dbReference type="NCBI Taxonomy" id="2171751"/>
    <lineage>
        <taxon>Bacteria</taxon>
        <taxon>Bacillati</taxon>
        <taxon>Bacillota</taxon>
        <taxon>Bacilli</taxon>
        <taxon>Bacillales</taxon>
        <taxon>Bacillaceae</taxon>
        <taxon>Pueribacillus</taxon>
    </lineage>
</organism>
<keyword evidence="3" id="KW-1185">Reference proteome</keyword>
<name>A0A2U1K7A1_9BACI</name>
<keyword evidence="2" id="KW-0808">Transferase</keyword>
<dbReference type="PANTHER" id="PTHR13355">
    <property type="entry name" value="GLUCOSAMINE 6-PHOSPHATE N-ACETYLTRANSFERASE"/>
    <property type="match status" value="1"/>
</dbReference>
<evidence type="ECO:0000259" key="1">
    <source>
        <dbReference type="PROSITE" id="PS51186"/>
    </source>
</evidence>
<gene>
    <name evidence="2" type="ORF">DCC39_04395</name>
</gene>
<dbReference type="EMBL" id="QCZG01000006">
    <property type="protein sequence ID" value="PWA12758.1"/>
    <property type="molecule type" value="Genomic_DNA"/>
</dbReference>
<proteinExistence type="predicted"/>
<dbReference type="InterPro" id="IPR016181">
    <property type="entry name" value="Acyl_CoA_acyltransferase"/>
</dbReference>
<dbReference type="AlphaFoldDB" id="A0A2U1K7A1"/>
<dbReference type="InterPro" id="IPR000182">
    <property type="entry name" value="GNAT_dom"/>
</dbReference>